<dbReference type="RefSeq" id="WP_270147726.1">
    <property type="nucleotide sequence ID" value="NZ_CP115450.1"/>
</dbReference>
<dbReference type="Pfam" id="PF00583">
    <property type="entry name" value="Acetyltransf_1"/>
    <property type="match status" value="1"/>
</dbReference>
<dbReference type="SUPFAM" id="SSF55729">
    <property type="entry name" value="Acyl-CoA N-acyltransferases (Nat)"/>
    <property type="match status" value="1"/>
</dbReference>
<sequence>MNSLPTWTLEPAGPEDLEPIVELKAQVMRADLERLGRWDRERSRERVRKSFSTRHTSVLLVEGALAGCVTIRPDERGGRHLELFYLAPHLQGRGLGTAVLRHLLADADAAGEPMRLVVLQGSAAQRLYERHGFAVVHEDPIDVTMHRPAREPAA</sequence>
<accession>A0ABY7Q9U8</accession>
<dbReference type="CDD" id="cd04301">
    <property type="entry name" value="NAT_SF"/>
    <property type="match status" value="1"/>
</dbReference>
<organism evidence="4 5">
    <name type="scientific">Kitasatospora cathayae</name>
    <dbReference type="NCBI Taxonomy" id="3004092"/>
    <lineage>
        <taxon>Bacteria</taxon>
        <taxon>Bacillati</taxon>
        <taxon>Actinomycetota</taxon>
        <taxon>Actinomycetes</taxon>
        <taxon>Kitasatosporales</taxon>
        <taxon>Streptomycetaceae</taxon>
        <taxon>Kitasatospora</taxon>
    </lineage>
</organism>
<dbReference type="Gene3D" id="3.40.630.30">
    <property type="match status" value="1"/>
</dbReference>
<evidence type="ECO:0000256" key="1">
    <source>
        <dbReference type="ARBA" id="ARBA00022679"/>
    </source>
</evidence>
<keyword evidence="1" id="KW-0808">Transferase</keyword>
<feature type="domain" description="N-acetyltransferase" evidence="3">
    <location>
        <begin position="7"/>
        <end position="150"/>
    </location>
</feature>
<evidence type="ECO:0000259" key="3">
    <source>
        <dbReference type="PROSITE" id="PS51186"/>
    </source>
</evidence>
<evidence type="ECO:0000313" key="5">
    <source>
        <dbReference type="Proteomes" id="UP001212821"/>
    </source>
</evidence>
<dbReference type="Proteomes" id="UP001212821">
    <property type="component" value="Chromosome"/>
</dbReference>
<dbReference type="InterPro" id="IPR050832">
    <property type="entry name" value="Bact_Acetyltransf"/>
</dbReference>
<dbReference type="PANTHER" id="PTHR43877">
    <property type="entry name" value="AMINOALKYLPHOSPHONATE N-ACETYLTRANSFERASE-RELATED-RELATED"/>
    <property type="match status" value="1"/>
</dbReference>
<evidence type="ECO:0000256" key="2">
    <source>
        <dbReference type="ARBA" id="ARBA00023315"/>
    </source>
</evidence>
<gene>
    <name evidence="4" type="ORF">O1G21_28700</name>
</gene>
<dbReference type="InterPro" id="IPR016181">
    <property type="entry name" value="Acyl_CoA_acyltransferase"/>
</dbReference>
<protein>
    <submittedName>
        <fullName evidence="4">GNAT family N-acetyltransferase</fullName>
    </submittedName>
</protein>
<dbReference type="EMBL" id="CP115450">
    <property type="protein sequence ID" value="WBP89423.1"/>
    <property type="molecule type" value="Genomic_DNA"/>
</dbReference>
<reference evidence="5" key="1">
    <citation type="submission" date="2022-12" db="EMBL/GenBank/DDBJ databases">
        <authorList>
            <person name="Mo P."/>
        </authorList>
    </citation>
    <scope>NUCLEOTIDE SEQUENCE [LARGE SCALE GENOMIC DNA]</scope>
    <source>
        <strain evidence="5">HUAS 3-15</strain>
    </source>
</reference>
<dbReference type="InterPro" id="IPR000182">
    <property type="entry name" value="GNAT_dom"/>
</dbReference>
<evidence type="ECO:0000313" key="4">
    <source>
        <dbReference type="EMBL" id="WBP89423.1"/>
    </source>
</evidence>
<dbReference type="PROSITE" id="PS51186">
    <property type="entry name" value="GNAT"/>
    <property type="match status" value="1"/>
</dbReference>
<keyword evidence="5" id="KW-1185">Reference proteome</keyword>
<keyword evidence="2" id="KW-0012">Acyltransferase</keyword>
<name>A0ABY7Q9U8_9ACTN</name>
<dbReference type="PANTHER" id="PTHR43877:SF2">
    <property type="entry name" value="AMINOALKYLPHOSPHONATE N-ACETYLTRANSFERASE-RELATED"/>
    <property type="match status" value="1"/>
</dbReference>
<proteinExistence type="predicted"/>